<dbReference type="EMBL" id="CAUI01000005">
    <property type="protein sequence ID" value="CCU77971.1"/>
    <property type="molecule type" value="Genomic_DNA"/>
</dbReference>
<comment type="caution">
    <text evidence="6">The sequence shown here is derived from an EMBL/GenBank/DDBJ whole genome shotgun (WGS) entry which is preliminary data.</text>
</comment>
<dbReference type="AlphaFoldDB" id="M5DYC8"/>
<dbReference type="SUPFAM" id="SSF53448">
    <property type="entry name" value="Nucleotide-diphospho-sugar transferases"/>
    <property type="match status" value="1"/>
</dbReference>
<feature type="transmembrane region" description="Helical" evidence="4">
    <location>
        <begin position="178"/>
        <end position="197"/>
    </location>
</feature>
<dbReference type="eggNOG" id="COG1215">
    <property type="taxonomic scope" value="Bacteria"/>
</dbReference>
<keyword evidence="4" id="KW-1133">Transmembrane helix</keyword>
<keyword evidence="7" id="KW-1185">Reference proteome</keyword>
<organism evidence="6 7">
    <name type="scientific">Halanaerobium saccharolyticum subsp. saccharolyticum DSM 6643</name>
    <dbReference type="NCBI Taxonomy" id="1293054"/>
    <lineage>
        <taxon>Bacteria</taxon>
        <taxon>Bacillati</taxon>
        <taxon>Bacillota</taxon>
        <taxon>Clostridia</taxon>
        <taxon>Halanaerobiales</taxon>
        <taxon>Halanaerobiaceae</taxon>
        <taxon>Halanaerobium</taxon>
    </lineage>
</organism>
<evidence type="ECO:0000256" key="2">
    <source>
        <dbReference type="ARBA" id="ARBA00022676"/>
    </source>
</evidence>
<dbReference type="InterPro" id="IPR037257">
    <property type="entry name" value="T2SS_E_N_sf"/>
</dbReference>
<dbReference type="InParanoid" id="M5DYC8"/>
<protein>
    <recommendedName>
        <fullName evidence="5">Type II secretion system protein GspE N-terminal domain-containing protein</fullName>
    </recommendedName>
</protein>
<keyword evidence="2" id="KW-0328">Glycosyltransferase</keyword>
<feature type="domain" description="Type II secretion system protein GspE N-terminal" evidence="5">
    <location>
        <begin position="76"/>
        <end position="151"/>
    </location>
</feature>
<dbReference type="PANTHER" id="PTHR43630">
    <property type="entry name" value="POLY-BETA-1,6-N-ACETYL-D-GLUCOSAMINE SYNTHASE"/>
    <property type="match status" value="1"/>
</dbReference>
<dbReference type="OrthoDB" id="9768769at2"/>
<evidence type="ECO:0000256" key="1">
    <source>
        <dbReference type="ARBA" id="ARBA00006739"/>
    </source>
</evidence>
<dbReference type="GO" id="GO:0016757">
    <property type="term" value="F:glycosyltransferase activity"/>
    <property type="evidence" value="ECO:0007669"/>
    <property type="project" value="UniProtKB-KW"/>
</dbReference>
<reference evidence="7" key="1">
    <citation type="journal article" date="2013" name="Genome Announc.">
        <title>Genome Sequence of Halanaerobium saccharolyticum subsp. saccharolyticum Strain DSM 6643T, a Halophilic Hydrogen-Producing Bacterium.</title>
        <authorList>
            <person name="Kivisto A."/>
            <person name="Larjo A."/>
            <person name="Ciranna A."/>
            <person name="Santala V."/>
            <person name="Roos C."/>
            <person name="Karp M."/>
        </authorList>
    </citation>
    <scope>NUCLEOTIDE SEQUENCE [LARGE SCALE GENOMIC DNA]</scope>
    <source>
        <strain evidence="7">DSM 6643</strain>
    </source>
</reference>
<dbReference type="Pfam" id="PF05157">
    <property type="entry name" value="MshEN"/>
    <property type="match status" value="1"/>
</dbReference>
<comment type="similarity">
    <text evidence="1">Belongs to the glycosyltransferase 2 family.</text>
</comment>
<gene>
    <name evidence="6" type="ORF">HSACCH_00308</name>
</gene>
<dbReference type="Pfam" id="PF13641">
    <property type="entry name" value="Glyco_tranf_2_3"/>
    <property type="match status" value="1"/>
</dbReference>
<keyword evidence="4" id="KW-0812">Transmembrane</keyword>
<dbReference type="InterPro" id="IPR029044">
    <property type="entry name" value="Nucleotide-diphossugar_trans"/>
</dbReference>
<keyword evidence="4" id="KW-0472">Membrane</keyword>
<feature type="transmembrane region" description="Helical" evidence="4">
    <location>
        <begin position="574"/>
        <end position="596"/>
    </location>
</feature>
<feature type="transmembrane region" description="Helical" evidence="4">
    <location>
        <begin position="548"/>
        <end position="567"/>
    </location>
</feature>
<evidence type="ECO:0000259" key="5">
    <source>
        <dbReference type="Pfam" id="PF05157"/>
    </source>
</evidence>
<dbReference type="RefSeq" id="WP_005487330.1">
    <property type="nucleotide sequence ID" value="NZ_CAUI01000005.1"/>
</dbReference>
<dbReference type="CDD" id="cd06427">
    <property type="entry name" value="CESA_like_2"/>
    <property type="match status" value="1"/>
</dbReference>
<evidence type="ECO:0000313" key="6">
    <source>
        <dbReference type="EMBL" id="CCU77971.1"/>
    </source>
</evidence>
<feature type="transmembrane region" description="Helical" evidence="4">
    <location>
        <begin position="203"/>
        <end position="221"/>
    </location>
</feature>
<feature type="transmembrane region" description="Helical" evidence="4">
    <location>
        <begin position="500"/>
        <end position="528"/>
    </location>
</feature>
<evidence type="ECO:0000256" key="3">
    <source>
        <dbReference type="ARBA" id="ARBA00022679"/>
    </source>
</evidence>
<evidence type="ECO:0000313" key="7">
    <source>
        <dbReference type="Proteomes" id="UP000012063"/>
    </source>
</evidence>
<name>M5DYC8_9FIRM</name>
<dbReference type="SUPFAM" id="SSF160246">
    <property type="entry name" value="EspE N-terminal domain-like"/>
    <property type="match status" value="1"/>
</dbReference>
<dbReference type="STRING" id="1293054.HSACCH_00308"/>
<dbReference type="Proteomes" id="UP000012063">
    <property type="component" value="Unassembled WGS sequence"/>
</dbReference>
<dbReference type="InterPro" id="IPR007831">
    <property type="entry name" value="T2SS_GspE_N"/>
</dbReference>
<dbReference type="PANTHER" id="PTHR43630:SF1">
    <property type="entry name" value="POLY-BETA-1,6-N-ACETYL-D-GLUCOSAMINE SYNTHASE"/>
    <property type="match status" value="1"/>
</dbReference>
<evidence type="ECO:0000256" key="4">
    <source>
        <dbReference type="SAM" id="Phobius"/>
    </source>
</evidence>
<proteinExistence type="inferred from homology"/>
<keyword evidence="3" id="KW-0808">Transferase</keyword>
<accession>M5DYC8</accession>
<sequence>MEENKEKRLGEVLLDEGLITEQELQKALAIQTDSGGKLGEILISEEFIRAIDFYRVLSEKLEMEFVSDNFEFYKEMIDEKLVRLFEKETLMQNLFFPLAVDNNNLIVIVLRQDDEKVDQLIEEKTGFVDFKKIIATKRDIQNLVEKTFKKEMIRESISEMYSRHPEESAARVFTIPQIVFFALLSILSIFGAIYYPYQTAVSFFYIINFLFLASILFKFLLSIVGSYYEKHEFISQAEISDIDEKDLPIYSVLVPVYKEPEVIKKLINNLKDLDYPKSKLEVLFLFEENDLETINKAKSVQTPDNWSFIYIPDSQPKTKPKALNYGVKEARGKYVTIYDAEDKPESDQLKKAAAAFNKSDENIICFQSALNYFNRNENLLTKLFTLEYSYWFDYMLPGLNALKLPIPLGGTSNHFRIDKLRELGNWDPFNVTEDADLGIRANARGYRVGILNSTTYEEANKELGNWINQRSRWLKGYLMTFLVHNRHPIKFIKKVGFKGWLTLQLFIGGSVITQLAAPFFWVLFIGWLLDYFSFLTLFYDSFLIKMSLVNLLFGNFLIIYLASIAVFKRNYHELILYVILNPFYYFMQSVAAWKAFFQLFSNPFYWEKTQHGLTSREVSEDD</sequence>
<dbReference type="FunCoup" id="M5DYC8">
    <property type="interactions" value="176"/>
</dbReference>
<dbReference type="Gene3D" id="3.90.550.10">
    <property type="entry name" value="Spore Coat Polysaccharide Biosynthesis Protein SpsA, Chain A"/>
    <property type="match status" value="1"/>
</dbReference>